<dbReference type="SUPFAM" id="SSF53335">
    <property type="entry name" value="S-adenosyl-L-methionine-dependent methyltransferases"/>
    <property type="match status" value="1"/>
</dbReference>
<proteinExistence type="inferred from homology"/>
<evidence type="ECO:0000256" key="4">
    <source>
        <dbReference type="HAMAP-Rule" id="MF_02100"/>
    </source>
</evidence>
<dbReference type="GO" id="GO:0008757">
    <property type="term" value="F:S-adenosylmethionine-dependent methyltransferase activity"/>
    <property type="evidence" value="ECO:0007669"/>
    <property type="project" value="UniProtKB-UniRule"/>
</dbReference>
<comment type="function">
    <text evidence="4">Could be a S-adenosyl-L-methionine-dependent methyltransferase.</text>
</comment>
<reference evidence="7" key="1">
    <citation type="submission" date="2015-08" db="EMBL/GenBank/DDBJ databases">
        <title>Fjat-14210 dsm16467.</title>
        <authorList>
            <person name="Liu B."/>
            <person name="Wang J."/>
            <person name="Zhu Y."/>
            <person name="Liu G."/>
            <person name="Chen Q."/>
            <person name="Chen Z."/>
            <person name="Lan J."/>
            <person name="Che J."/>
            <person name="Ge C."/>
            <person name="Shi H."/>
            <person name="Pan Z."/>
            <person name="Liu X."/>
        </authorList>
    </citation>
    <scope>NUCLEOTIDE SEQUENCE [LARGE SCALE GENOMIC DNA]</scope>
    <source>
        <strain evidence="7">DSM 16467</strain>
    </source>
</reference>
<dbReference type="Pfam" id="PF13649">
    <property type="entry name" value="Methyltransf_25"/>
    <property type="match status" value="1"/>
</dbReference>
<comment type="caution">
    <text evidence="6">The sequence shown here is derived from an EMBL/GenBank/DDBJ whole genome shotgun (WGS) entry which is preliminary data.</text>
</comment>
<feature type="domain" description="Methyltransferase" evidence="5">
    <location>
        <begin position="49"/>
        <end position="140"/>
    </location>
</feature>
<evidence type="ECO:0000313" key="6">
    <source>
        <dbReference type="EMBL" id="KOO43833.1"/>
    </source>
</evidence>
<organism evidence="6 7">
    <name type="scientific">Priestia koreensis</name>
    <dbReference type="NCBI Taxonomy" id="284581"/>
    <lineage>
        <taxon>Bacteria</taxon>
        <taxon>Bacillati</taxon>
        <taxon>Bacillota</taxon>
        <taxon>Bacilli</taxon>
        <taxon>Bacillales</taxon>
        <taxon>Bacillaceae</taxon>
        <taxon>Priestia</taxon>
    </lineage>
</organism>
<evidence type="ECO:0000313" key="7">
    <source>
        <dbReference type="Proteomes" id="UP000037558"/>
    </source>
</evidence>
<dbReference type="EC" id="2.1.1.-" evidence="4"/>
<comment type="similarity">
    <text evidence="4">Belongs to the methyltransferase superfamily. YrrT family.</text>
</comment>
<protein>
    <recommendedName>
        <fullName evidence="4">Uncharacterized methyltransferase AMD01_13910</fullName>
        <ecNumber evidence="4">2.1.1.-</ecNumber>
    </recommendedName>
</protein>
<dbReference type="AlphaFoldDB" id="A0A0M0KZJ8"/>
<accession>A0A0M0KZJ8</accession>
<dbReference type="Proteomes" id="UP000037558">
    <property type="component" value="Unassembled WGS sequence"/>
</dbReference>
<feature type="binding site" evidence="4">
    <location>
        <position position="53"/>
    </location>
    <ligand>
        <name>S-adenosyl-L-methionine</name>
        <dbReference type="ChEBI" id="CHEBI:59789"/>
    </ligand>
</feature>
<name>A0A0M0KZJ8_9BACI</name>
<dbReference type="Gene3D" id="3.40.50.150">
    <property type="entry name" value="Vaccinia Virus protein VP39"/>
    <property type="match status" value="1"/>
</dbReference>
<evidence type="ECO:0000256" key="3">
    <source>
        <dbReference type="ARBA" id="ARBA00022691"/>
    </source>
</evidence>
<keyword evidence="7" id="KW-1185">Reference proteome</keyword>
<gene>
    <name evidence="6" type="ORF">AMD01_13910</name>
</gene>
<keyword evidence="2 4" id="KW-0808">Transferase</keyword>
<dbReference type="EMBL" id="LILC01000019">
    <property type="protein sequence ID" value="KOO43833.1"/>
    <property type="molecule type" value="Genomic_DNA"/>
</dbReference>
<dbReference type="OrthoDB" id="465705at2"/>
<dbReference type="PATRIC" id="fig|284581.3.peg.3848"/>
<evidence type="ECO:0000256" key="1">
    <source>
        <dbReference type="ARBA" id="ARBA00022603"/>
    </source>
</evidence>
<dbReference type="GO" id="GO:0032259">
    <property type="term" value="P:methylation"/>
    <property type="evidence" value="ECO:0007669"/>
    <property type="project" value="UniProtKB-KW"/>
</dbReference>
<dbReference type="InterPro" id="IPR029063">
    <property type="entry name" value="SAM-dependent_MTases_sf"/>
</dbReference>
<dbReference type="HAMAP" id="MF_02100">
    <property type="entry name" value="Methyltr_YrrT"/>
    <property type="match status" value="1"/>
</dbReference>
<dbReference type="InterPro" id="IPR023553">
    <property type="entry name" value="Uncharacterised_MeTfrase_YrrT"/>
</dbReference>
<dbReference type="InterPro" id="IPR041698">
    <property type="entry name" value="Methyltransf_25"/>
</dbReference>
<evidence type="ECO:0000256" key="2">
    <source>
        <dbReference type="ARBA" id="ARBA00022679"/>
    </source>
</evidence>
<feature type="binding site" evidence="4">
    <location>
        <position position="97"/>
    </location>
    <ligand>
        <name>S-adenosyl-L-methionine</name>
        <dbReference type="ChEBI" id="CHEBI:59789"/>
    </ligand>
</feature>
<dbReference type="STRING" id="284581.AMD01_13910"/>
<dbReference type="RefSeq" id="WP_053402033.1">
    <property type="nucleotide sequence ID" value="NZ_LILC01000019.1"/>
</dbReference>
<sequence>MGREFLDIFEDWADKYDTSVTGHDEEYKEVFARYEDILQKVADLSVGNVLEFGVGTGNLTTKLLGNRLEVFGVEPSKPMRDLAVEKLGDSVSISDGDFLNFDLPSTSVHTIVSTYAFHHLTDAEKDEAVRNYGNFLPVGGKIVFADTMFEDKKAYTDTIQQSKEKGYHNLAEDLQREYYTTIGVLRSILEKYDFDVEFTRFNHFVWVMNATKK</sequence>
<feature type="binding site" evidence="4">
    <location>
        <position position="74"/>
    </location>
    <ligand>
        <name>S-adenosyl-L-methionine</name>
        <dbReference type="ChEBI" id="CHEBI:59789"/>
    </ligand>
</feature>
<keyword evidence="1 4" id="KW-0489">Methyltransferase</keyword>
<dbReference type="CDD" id="cd02440">
    <property type="entry name" value="AdoMet_MTases"/>
    <property type="match status" value="1"/>
</dbReference>
<keyword evidence="3 4" id="KW-0949">S-adenosyl-L-methionine</keyword>
<evidence type="ECO:0000259" key="5">
    <source>
        <dbReference type="Pfam" id="PF13649"/>
    </source>
</evidence>
<dbReference type="PANTHER" id="PTHR43861">
    <property type="entry name" value="TRANS-ACONITATE 2-METHYLTRANSFERASE-RELATED"/>
    <property type="match status" value="1"/>
</dbReference>